<keyword evidence="1" id="KW-0479">Metal-binding</keyword>
<dbReference type="Gene3D" id="3.40.225.10">
    <property type="entry name" value="Class II aldolase/adducin N-terminal domain"/>
    <property type="match status" value="1"/>
</dbReference>
<evidence type="ECO:0000313" key="5">
    <source>
        <dbReference type="Proteomes" id="UP000580517"/>
    </source>
</evidence>
<dbReference type="RefSeq" id="WP_129967863.1">
    <property type="nucleotide sequence ID" value="NZ_JACCEW010000001.1"/>
</dbReference>
<dbReference type="PANTHER" id="PTHR22789">
    <property type="entry name" value="FUCULOSE PHOSPHATE ALDOLASE"/>
    <property type="match status" value="1"/>
</dbReference>
<evidence type="ECO:0000256" key="1">
    <source>
        <dbReference type="ARBA" id="ARBA00022723"/>
    </source>
</evidence>
<keyword evidence="5" id="KW-1185">Reference proteome</keyword>
<dbReference type="InterPro" id="IPR050197">
    <property type="entry name" value="Aldolase_class_II_sugar_metab"/>
</dbReference>
<gene>
    <name evidence="4" type="ORF">H0A68_03545</name>
</gene>
<dbReference type="InterPro" id="IPR036409">
    <property type="entry name" value="Aldolase_II/adducin_N_sf"/>
</dbReference>
<dbReference type="GO" id="GO:0005829">
    <property type="term" value="C:cytosol"/>
    <property type="evidence" value="ECO:0007669"/>
    <property type="project" value="TreeGrafter"/>
</dbReference>
<reference evidence="4 5" key="1">
    <citation type="submission" date="2020-07" db="EMBL/GenBank/DDBJ databases">
        <title>Taxonomic revisions and descriptions of new bacterial species based on genomic comparisons in the high-G+C-content subgroup of the family Alcaligenaceae.</title>
        <authorList>
            <person name="Szabo A."/>
            <person name="Felfoldi T."/>
        </authorList>
    </citation>
    <scope>NUCLEOTIDE SEQUENCE [LARGE SCALE GENOMIC DNA]</scope>
    <source>
        <strain evidence="4 5">DSM 25264</strain>
    </source>
</reference>
<dbReference type="GO" id="GO:0046872">
    <property type="term" value="F:metal ion binding"/>
    <property type="evidence" value="ECO:0007669"/>
    <property type="project" value="UniProtKB-KW"/>
</dbReference>
<dbReference type="SUPFAM" id="SSF53639">
    <property type="entry name" value="AraD/HMP-PK domain-like"/>
    <property type="match status" value="1"/>
</dbReference>
<sequence length="235" mass="25862">MNTALQFGQEDLVLANRILAQHGVLDGFGHVSMRNPANPQHYFLSRSLAPELVTLDDIMEFDLDSTPVTGDTRRPYLERFIHGEIYRRRPDVQAVVHSHSPSVIPFAASSVRLKPIYHMAGFLTGGAPVFDIRCHFGCTDMLVTCGDHGKALAEALGDAPVSLMRGHGFVAVGGDIAVAVYRAIYTEQNAALQEKAINLGGDIVYLEQEEGQLADIAIRGVMHRPWELWKAKSQD</sequence>
<dbReference type="OrthoDB" id="5500703at2"/>
<name>A0A853F5W9_9BURK</name>
<accession>A0A853F5W9</accession>
<dbReference type="PANTHER" id="PTHR22789:SF0">
    <property type="entry name" value="3-OXO-TETRONATE 4-PHOSPHATE DECARBOXYLASE-RELATED"/>
    <property type="match status" value="1"/>
</dbReference>
<dbReference type="Proteomes" id="UP000580517">
    <property type="component" value="Unassembled WGS sequence"/>
</dbReference>
<dbReference type="GO" id="GO:0016832">
    <property type="term" value="F:aldehyde-lyase activity"/>
    <property type="evidence" value="ECO:0007669"/>
    <property type="project" value="TreeGrafter"/>
</dbReference>
<organism evidence="4 5">
    <name type="scientific">Allopusillimonas soli</name>
    <dbReference type="NCBI Taxonomy" id="659016"/>
    <lineage>
        <taxon>Bacteria</taxon>
        <taxon>Pseudomonadati</taxon>
        <taxon>Pseudomonadota</taxon>
        <taxon>Betaproteobacteria</taxon>
        <taxon>Burkholderiales</taxon>
        <taxon>Alcaligenaceae</taxon>
        <taxon>Allopusillimonas</taxon>
    </lineage>
</organism>
<proteinExistence type="predicted"/>
<evidence type="ECO:0000256" key="2">
    <source>
        <dbReference type="ARBA" id="ARBA00023239"/>
    </source>
</evidence>
<dbReference type="SMART" id="SM01007">
    <property type="entry name" value="Aldolase_II"/>
    <property type="match status" value="1"/>
</dbReference>
<evidence type="ECO:0000259" key="3">
    <source>
        <dbReference type="SMART" id="SM01007"/>
    </source>
</evidence>
<dbReference type="InterPro" id="IPR001303">
    <property type="entry name" value="Aldolase_II/adducin_N"/>
</dbReference>
<feature type="domain" description="Class II aldolase/adducin N-terminal" evidence="3">
    <location>
        <begin position="10"/>
        <end position="194"/>
    </location>
</feature>
<dbReference type="AlphaFoldDB" id="A0A853F5W9"/>
<comment type="caution">
    <text evidence="4">The sequence shown here is derived from an EMBL/GenBank/DDBJ whole genome shotgun (WGS) entry which is preliminary data.</text>
</comment>
<dbReference type="Pfam" id="PF00596">
    <property type="entry name" value="Aldolase_II"/>
    <property type="match status" value="1"/>
</dbReference>
<keyword evidence="2" id="KW-0456">Lyase</keyword>
<evidence type="ECO:0000313" key="4">
    <source>
        <dbReference type="EMBL" id="NYT35934.1"/>
    </source>
</evidence>
<dbReference type="EMBL" id="JACCEW010000001">
    <property type="protein sequence ID" value="NYT35934.1"/>
    <property type="molecule type" value="Genomic_DNA"/>
</dbReference>
<dbReference type="GO" id="GO:0019323">
    <property type="term" value="P:pentose catabolic process"/>
    <property type="evidence" value="ECO:0007669"/>
    <property type="project" value="TreeGrafter"/>
</dbReference>
<protein>
    <submittedName>
        <fullName evidence="4">Class II aldolase/adducin family protein</fullName>
    </submittedName>
</protein>